<dbReference type="SUPFAM" id="SSF56112">
    <property type="entry name" value="Protein kinase-like (PK-like)"/>
    <property type="match status" value="1"/>
</dbReference>
<dbReference type="InParanoid" id="A0A1E7EK89"/>
<accession>A0A1E7EK89</accession>
<keyword evidence="2" id="KW-0808">Transferase</keyword>
<dbReference type="InterPro" id="IPR011009">
    <property type="entry name" value="Kinase-like_dom_sf"/>
</dbReference>
<dbReference type="Pfam" id="PF00069">
    <property type="entry name" value="Pkinase"/>
    <property type="match status" value="1"/>
</dbReference>
<evidence type="ECO:0000259" key="1">
    <source>
        <dbReference type="PROSITE" id="PS50011"/>
    </source>
</evidence>
<dbReference type="Gene3D" id="1.10.510.10">
    <property type="entry name" value="Transferase(Phosphotransferase) domain 1"/>
    <property type="match status" value="1"/>
</dbReference>
<sequence length="177" mass="20363">ESQIRSLIKSILLALSELHDMNICHNDLRPENILVQRHQQHKRDCCWKDLKLCDLGRAKFVTHDDHNNNNNNPRHSSLYYTAPEVILGHVSCSFASDMWSVGVILYQCFSSGGELPFRGYKNNRSNNNKVNEGSDFNFGSRSWSNVSREAKQFISNLLRTDPTVRMTCKDALSHPWL</sequence>
<dbReference type="AlphaFoldDB" id="A0A1E7EK89"/>
<dbReference type="GO" id="GO:0004672">
    <property type="term" value="F:protein kinase activity"/>
    <property type="evidence" value="ECO:0007669"/>
    <property type="project" value="InterPro"/>
</dbReference>
<dbReference type="Proteomes" id="UP000095751">
    <property type="component" value="Unassembled WGS sequence"/>
</dbReference>
<dbReference type="OrthoDB" id="40902at2759"/>
<evidence type="ECO:0000313" key="3">
    <source>
        <dbReference type="Proteomes" id="UP000095751"/>
    </source>
</evidence>
<organism evidence="2 3">
    <name type="scientific">Fragilariopsis cylindrus CCMP1102</name>
    <dbReference type="NCBI Taxonomy" id="635003"/>
    <lineage>
        <taxon>Eukaryota</taxon>
        <taxon>Sar</taxon>
        <taxon>Stramenopiles</taxon>
        <taxon>Ochrophyta</taxon>
        <taxon>Bacillariophyta</taxon>
        <taxon>Bacillariophyceae</taxon>
        <taxon>Bacillariophycidae</taxon>
        <taxon>Bacillariales</taxon>
        <taxon>Bacillariaceae</taxon>
        <taxon>Fragilariopsis</taxon>
    </lineage>
</organism>
<protein>
    <submittedName>
        <fullName evidence="2">Kinase-like protein</fullName>
    </submittedName>
</protein>
<keyword evidence="3" id="KW-1185">Reference proteome</keyword>
<dbReference type="SMART" id="SM00220">
    <property type="entry name" value="S_TKc"/>
    <property type="match status" value="1"/>
</dbReference>
<evidence type="ECO:0000313" key="2">
    <source>
        <dbReference type="EMBL" id="OEU06287.1"/>
    </source>
</evidence>
<gene>
    <name evidence="2" type="ORF">FRACYDRAFT_141687</name>
</gene>
<dbReference type="GO" id="GO:0005524">
    <property type="term" value="F:ATP binding"/>
    <property type="evidence" value="ECO:0007669"/>
    <property type="project" value="InterPro"/>
</dbReference>
<dbReference type="EMBL" id="KV784416">
    <property type="protein sequence ID" value="OEU06287.1"/>
    <property type="molecule type" value="Genomic_DNA"/>
</dbReference>
<dbReference type="PROSITE" id="PS50011">
    <property type="entry name" value="PROTEIN_KINASE_DOM"/>
    <property type="match status" value="1"/>
</dbReference>
<reference evidence="2 3" key="1">
    <citation type="submission" date="2016-09" db="EMBL/GenBank/DDBJ databases">
        <title>Extensive genetic diversity and differential bi-allelic expression allows diatom success in the polar Southern Ocean.</title>
        <authorList>
            <consortium name="DOE Joint Genome Institute"/>
            <person name="Mock T."/>
            <person name="Otillar R.P."/>
            <person name="Strauss J."/>
            <person name="Dupont C."/>
            <person name="Frickenhaus S."/>
            <person name="Maumus F."/>
            <person name="Mcmullan M."/>
            <person name="Sanges R."/>
            <person name="Schmutz J."/>
            <person name="Toseland A."/>
            <person name="Valas R."/>
            <person name="Veluchamy A."/>
            <person name="Ward B.J."/>
            <person name="Allen A."/>
            <person name="Barry K."/>
            <person name="Falciatore A."/>
            <person name="Ferrante M."/>
            <person name="Fortunato A.E."/>
            <person name="Gloeckner G."/>
            <person name="Gruber A."/>
            <person name="Hipkin R."/>
            <person name="Janech M."/>
            <person name="Kroth P."/>
            <person name="Leese F."/>
            <person name="Lindquist E."/>
            <person name="Lyon B.R."/>
            <person name="Martin J."/>
            <person name="Mayer C."/>
            <person name="Parker M."/>
            <person name="Quesneville H."/>
            <person name="Raymond J."/>
            <person name="Uhlig C."/>
            <person name="Valentin K.U."/>
            <person name="Worden A.Z."/>
            <person name="Armbrust E.V."/>
            <person name="Bowler C."/>
            <person name="Green B."/>
            <person name="Moulton V."/>
            <person name="Van Oosterhout C."/>
            <person name="Grigoriev I."/>
        </authorList>
    </citation>
    <scope>NUCLEOTIDE SEQUENCE [LARGE SCALE GENOMIC DNA]</scope>
    <source>
        <strain evidence="2 3">CCMP1102</strain>
    </source>
</reference>
<proteinExistence type="predicted"/>
<name>A0A1E7EK89_9STRA</name>
<dbReference type="KEGG" id="fcy:FRACYDRAFT_141687"/>
<dbReference type="PROSITE" id="PS00109">
    <property type="entry name" value="PROTEIN_KINASE_TYR"/>
    <property type="match status" value="1"/>
</dbReference>
<dbReference type="PANTHER" id="PTHR24347">
    <property type="entry name" value="SERINE/THREONINE-PROTEIN KINASE"/>
    <property type="match status" value="1"/>
</dbReference>
<dbReference type="InterPro" id="IPR000719">
    <property type="entry name" value="Prot_kinase_dom"/>
</dbReference>
<feature type="domain" description="Protein kinase" evidence="1">
    <location>
        <begin position="1"/>
        <end position="177"/>
    </location>
</feature>
<feature type="non-terminal residue" evidence="2">
    <location>
        <position position="1"/>
    </location>
</feature>
<feature type="non-terminal residue" evidence="2">
    <location>
        <position position="177"/>
    </location>
</feature>
<keyword evidence="2" id="KW-0418">Kinase</keyword>
<dbReference type="InterPro" id="IPR008266">
    <property type="entry name" value="Tyr_kinase_AS"/>
</dbReference>